<keyword evidence="3" id="KW-0344">Guanine-nucleotide releasing factor</keyword>
<feature type="compositionally biased region" description="Low complexity" evidence="6">
    <location>
        <begin position="575"/>
        <end position="587"/>
    </location>
</feature>
<evidence type="ECO:0000256" key="4">
    <source>
        <dbReference type="ARBA" id="ARBA00023273"/>
    </source>
</evidence>
<evidence type="ECO:0000259" key="8">
    <source>
        <dbReference type="PROSITE" id="PS50003"/>
    </source>
</evidence>
<dbReference type="Pfam" id="PF00169">
    <property type="entry name" value="PH"/>
    <property type="match status" value="1"/>
</dbReference>
<dbReference type="SMART" id="SM00326">
    <property type="entry name" value="SH3"/>
    <property type="match status" value="1"/>
</dbReference>
<keyword evidence="4" id="KW-0966">Cell projection</keyword>
<name>A0A7R9FWY0_TIMSH</name>
<evidence type="ECO:0000256" key="1">
    <source>
        <dbReference type="ARBA" id="ARBA00004510"/>
    </source>
</evidence>
<feature type="region of interest" description="Disordered" evidence="6">
    <location>
        <begin position="1114"/>
        <end position="1138"/>
    </location>
</feature>
<dbReference type="PANTHER" id="PTHR46026:SF1">
    <property type="entry name" value="RHO-TYPE GUANINE NUCLEOTIDE EXCHANGE FACTOR, ISOFORM F"/>
    <property type="match status" value="1"/>
</dbReference>
<dbReference type="SUPFAM" id="SSF50044">
    <property type="entry name" value="SH3-domain"/>
    <property type="match status" value="1"/>
</dbReference>
<dbReference type="FunFam" id="2.30.30.40:FF:000072">
    <property type="entry name" value="Unconventional Myosin IB"/>
    <property type="match status" value="1"/>
</dbReference>
<dbReference type="SUPFAM" id="SSF48065">
    <property type="entry name" value="DBL homology domain (DH-domain)"/>
    <property type="match status" value="1"/>
</dbReference>
<dbReference type="Pfam" id="PF16614">
    <property type="entry name" value="RhoGEF67_u2"/>
    <property type="match status" value="2"/>
</dbReference>
<dbReference type="Gene3D" id="2.30.29.30">
    <property type="entry name" value="Pleckstrin-homology domain (PH domain)/Phosphotyrosine-binding domain (PTB)"/>
    <property type="match status" value="1"/>
</dbReference>
<dbReference type="PROSITE" id="PS50003">
    <property type="entry name" value="PH_DOMAIN"/>
    <property type="match status" value="1"/>
</dbReference>
<proteinExistence type="predicted"/>
<feature type="region of interest" description="Disordered" evidence="6">
    <location>
        <begin position="464"/>
        <end position="486"/>
    </location>
</feature>
<evidence type="ECO:0000256" key="5">
    <source>
        <dbReference type="PROSITE-ProRule" id="PRU00192"/>
    </source>
</evidence>
<protein>
    <recommendedName>
        <fullName evidence="11">Rho guanine nucleotide exchange factor 7</fullName>
    </recommendedName>
</protein>
<reference evidence="10" key="1">
    <citation type="submission" date="2020-11" db="EMBL/GenBank/DDBJ databases">
        <authorList>
            <person name="Tran Van P."/>
        </authorList>
    </citation>
    <scope>NUCLEOTIDE SEQUENCE</scope>
</reference>
<sequence length="1167" mass="129561">MSGDSGPYLVQALYTFKGKNNDELCFKKGDIITVTQREEGGWWEGTLGEKTGWFPSNYVKEYKLQDGRNSVDSGKTSPSKLPPEVVAQQKAYRNLVLKDLIESEKAHVAELQGLLKNFLHPLEKSDILTRDEYRQLVGNIGNVVESHQQVLASLEECSQRPALEQRVGKVFLSAAPRIKQVHQAYCASHPRAVCVLDKFNVKKALKSTSNLIMESLTFMRQLILKAARDEYGIRQCWTDDGRIVILGDQGRRVYINILRQMDNLNILDELNTFMEAQGAASPGLLVLTTGLSKPFRRLEKYAGMLQELERHVEENHPDRGDTQRSVSVYKDIASACSSMRRQKELELEVLTGGVRGWEGEDLSCLGEILHMGSVAVGPDHMDRYLVLFPTTLLMLSVSQRMSAFIYEGKLPLTGITVSKLDDSDTYKNAFEVTGPMIERIVAVCQTRNDQQAWVEQLKLQIRSVRKSPATSPPPGKPQPLPPPHVSLPAASPYAHLTAYFANLVKKGVITRTILKNLLYLEFSSGKVSILGVKLRRNHKVECVIFPRPTSVGNLTSKRTWIKSSTTDTDSEEDTCSAPSSSSETDSPFLRRQDAVDLSSDEEKSSFGSCASNPFGYIHYYSPTCLDNLQKSKVLVSGTSSTHYNKGSNNNDKIYKPTEYKSSATLNITCAKKKEDKILAYQNSSLSDESSFERTSKPFPNTFCEDLTKINKDSSRDSSGLPSHQNLFVPHRHSIDLRQSLPPRFPLPHKTTKIPPFQSSSNCMTSQEVHLDSNNSLSHSLPLLPLETMQPTTTHSSTLNVPPNTIPVPCAMMAELLYNLEPLYSKTSVYELTHQQESASSDKSVESVQTVKDRDLPPNTNMTATESERYPSALHTVEDILNLKTGKGEVDQHDEIKYRRKVPGRNYSYHYVSVVKSMCEDKRDLCRCCGNLPCSNRSSDSGLADITGNSTLPSPDLSSLLPDLDPGGELTSLGKALSIDRGESSEFDEANFEAQCVCTSPFGSTPRTSAQPSLTSEKVFVGSTDSVFPSVTSSCLAPSPVSTPQPWHDVPRNRGGIYRSGMYAHWWLKTKIPASATSAVSPPMCAHVSTTKHTPPQGNKGWSMSCLRPSPPLRPCLALGRDDSPRKSTRSYNRRQSDRTFEEDAQILRVIEAYCSSAKSRYTVNSGM</sequence>
<gene>
    <name evidence="10" type="ORF">TSIB3V08_LOCUS2492</name>
</gene>
<dbReference type="InterPro" id="IPR001849">
    <property type="entry name" value="PH_domain"/>
</dbReference>
<feature type="region of interest" description="Disordered" evidence="6">
    <location>
        <begin position="834"/>
        <end position="863"/>
    </location>
</feature>
<dbReference type="InterPro" id="IPR011993">
    <property type="entry name" value="PH-like_dom_sf"/>
</dbReference>
<dbReference type="Pfam" id="PF00621">
    <property type="entry name" value="RhoGEF"/>
    <property type="match status" value="2"/>
</dbReference>
<dbReference type="SMART" id="SM00325">
    <property type="entry name" value="RhoGEF"/>
    <property type="match status" value="1"/>
</dbReference>
<dbReference type="InterPro" id="IPR001452">
    <property type="entry name" value="SH3_domain"/>
</dbReference>
<dbReference type="GO" id="GO:0030027">
    <property type="term" value="C:lamellipodium"/>
    <property type="evidence" value="ECO:0007669"/>
    <property type="project" value="UniProtKB-SubCell"/>
</dbReference>
<dbReference type="InterPro" id="IPR036028">
    <property type="entry name" value="SH3-like_dom_sf"/>
</dbReference>
<dbReference type="InterPro" id="IPR046376">
    <property type="entry name" value="PH_Cool_Pix"/>
</dbReference>
<comment type="subcellular location">
    <subcellularLocation>
        <location evidence="1">Cell projection</location>
        <location evidence="1">Lamellipodium</location>
    </subcellularLocation>
</comment>
<evidence type="ECO:0000313" key="10">
    <source>
        <dbReference type="EMBL" id="CAD7258253.1"/>
    </source>
</evidence>
<evidence type="ECO:0000259" key="7">
    <source>
        <dbReference type="PROSITE" id="PS50002"/>
    </source>
</evidence>
<dbReference type="PANTHER" id="PTHR46026">
    <property type="entry name" value="RHO-TYPE GUANINE NUCLEOTIDE EXCHANGE FACTOR, ISOFORM F"/>
    <property type="match status" value="1"/>
</dbReference>
<dbReference type="PROSITE" id="PS50010">
    <property type="entry name" value="DH_2"/>
    <property type="match status" value="1"/>
</dbReference>
<evidence type="ECO:0000256" key="3">
    <source>
        <dbReference type="ARBA" id="ARBA00022658"/>
    </source>
</evidence>
<dbReference type="Gene3D" id="2.30.30.40">
    <property type="entry name" value="SH3 Domains"/>
    <property type="match status" value="1"/>
</dbReference>
<evidence type="ECO:0000256" key="6">
    <source>
        <dbReference type="SAM" id="MobiDB-lite"/>
    </source>
</evidence>
<dbReference type="InterPro" id="IPR000219">
    <property type="entry name" value="DH_dom"/>
</dbReference>
<feature type="compositionally biased region" description="Polar residues" evidence="6">
    <location>
        <begin position="834"/>
        <end position="849"/>
    </location>
</feature>
<feature type="compositionally biased region" description="Pro residues" evidence="6">
    <location>
        <begin position="470"/>
        <end position="485"/>
    </location>
</feature>
<dbReference type="SMART" id="SM00233">
    <property type="entry name" value="PH"/>
    <property type="match status" value="1"/>
</dbReference>
<dbReference type="SUPFAM" id="SSF50729">
    <property type="entry name" value="PH domain-like"/>
    <property type="match status" value="1"/>
</dbReference>
<dbReference type="Pfam" id="PF14604">
    <property type="entry name" value="SH3_9"/>
    <property type="match status" value="1"/>
</dbReference>
<dbReference type="Gene3D" id="1.20.900.10">
    <property type="entry name" value="Dbl homology (DH) domain"/>
    <property type="match status" value="1"/>
</dbReference>
<dbReference type="InterPro" id="IPR035899">
    <property type="entry name" value="DBL_dom_sf"/>
</dbReference>
<evidence type="ECO:0008006" key="11">
    <source>
        <dbReference type="Google" id="ProtNLM"/>
    </source>
</evidence>
<dbReference type="CDD" id="cd01225">
    <property type="entry name" value="PH_Cool_Pix"/>
    <property type="match status" value="1"/>
</dbReference>
<organism evidence="10">
    <name type="scientific">Timema shepardi</name>
    <name type="common">Walking stick</name>
    <dbReference type="NCBI Taxonomy" id="629360"/>
    <lineage>
        <taxon>Eukaryota</taxon>
        <taxon>Metazoa</taxon>
        <taxon>Ecdysozoa</taxon>
        <taxon>Arthropoda</taxon>
        <taxon>Hexapoda</taxon>
        <taxon>Insecta</taxon>
        <taxon>Pterygota</taxon>
        <taxon>Neoptera</taxon>
        <taxon>Polyneoptera</taxon>
        <taxon>Phasmatodea</taxon>
        <taxon>Timematodea</taxon>
        <taxon>Timematoidea</taxon>
        <taxon>Timematidae</taxon>
        <taxon>Timema</taxon>
    </lineage>
</organism>
<feature type="domain" description="PH" evidence="8">
    <location>
        <begin position="361"/>
        <end position="462"/>
    </location>
</feature>
<dbReference type="CDD" id="cd00160">
    <property type="entry name" value="RhoGEF"/>
    <property type="match status" value="1"/>
</dbReference>
<dbReference type="PROSITE" id="PS50002">
    <property type="entry name" value="SH3"/>
    <property type="match status" value="1"/>
</dbReference>
<feature type="domain" description="DH" evidence="9">
    <location>
        <begin position="92"/>
        <end position="339"/>
    </location>
</feature>
<dbReference type="PRINTS" id="PR00452">
    <property type="entry name" value="SH3DOMAIN"/>
</dbReference>
<evidence type="ECO:0000259" key="9">
    <source>
        <dbReference type="PROSITE" id="PS50010"/>
    </source>
</evidence>
<keyword evidence="2 5" id="KW-0728">SH3 domain</keyword>
<dbReference type="GO" id="GO:0005737">
    <property type="term" value="C:cytoplasm"/>
    <property type="evidence" value="ECO:0007669"/>
    <property type="project" value="TreeGrafter"/>
</dbReference>
<accession>A0A7R9FWY0</accession>
<feature type="domain" description="SH3" evidence="7">
    <location>
        <begin position="5"/>
        <end position="64"/>
    </location>
</feature>
<dbReference type="CDD" id="cd11877">
    <property type="entry name" value="SH3_PIX"/>
    <property type="match status" value="1"/>
</dbReference>
<dbReference type="AlphaFoldDB" id="A0A7R9FWY0"/>
<feature type="region of interest" description="Disordered" evidence="6">
    <location>
        <begin position="562"/>
        <end position="589"/>
    </location>
</feature>
<dbReference type="EMBL" id="OC000762">
    <property type="protein sequence ID" value="CAD7258253.1"/>
    <property type="molecule type" value="Genomic_DNA"/>
</dbReference>
<dbReference type="GO" id="GO:0005085">
    <property type="term" value="F:guanyl-nucleotide exchange factor activity"/>
    <property type="evidence" value="ECO:0007669"/>
    <property type="project" value="UniProtKB-KW"/>
</dbReference>
<dbReference type="GO" id="GO:0016192">
    <property type="term" value="P:vesicle-mediated transport"/>
    <property type="evidence" value="ECO:0007669"/>
    <property type="project" value="UniProtKB-ARBA"/>
</dbReference>
<evidence type="ECO:0000256" key="2">
    <source>
        <dbReference type="ARBA" id="ARBA00022443"/>
    </source>
</evidence>